<name>A0A3N6NFC2_NATCH</name>
<reference evidence="1 2" key="1">
    <citation type="submission" date="2018-10" db="EMBL/GenBank/DDBJ databases">
        <title>Natrarchaeobius chitinivorans gen. nov., sp. nov., and Natrarchaeobius haloalkaliphilus sp. nov., alkaliphilic, chitin-utilizing haloarchaea from hypersaline alkaline lakes.</title>
        <authorList>
            <person name="Sorokin D.Y."/>
            <person name="Elcheninov A.G."/>
            <person name="Kostrikina N.A."/>
            <person name="Bale N.J."/>
            <person name="Sinninghe Damste J.S."/>
            <person name="Khijniak T.V."/>
            <person name="Kublanov I.V."/>
            <person name="Toshchakov S.V."/>
        </authorList>
    </citation>
    <scope>NUCLEOTIDE SEQUENCE [LARGE SCALE GENOMIC DNA]</scope>
    <source>
        <strain evidence="1 2">AArcht4T</strain>
    </source>
</reference>
<dbReference type="AlphaFoldDB" id="A0A3N6NFC2"/>
<protein>
    <submittedName>
        <fullName evidence="1">Uncharacterized protein</fullName>
    </submittedName>
</protein>
<dbReference type="Pfam" id="PF03237">
    <property type="entry name" value="Terminase_6N"/>
    <property type="match status" value="1"/>
</dbReference>
<evidence type="ECO:0000313" key="2">
    <source>
        <dbReference type="Proteomes" id="UP000282323"/>
    </source>
</evidence>
<keyword evidence="2" id="KW-1185">Reference proteome</keyword>
<organism evidence="1 2">
    <name type="scientific">Natrarchaeobius chitinivorans</name>
    <dbReference type="NCBI Taxonomy" id="1679083"/>
    <lineage>
        <taxon>Archaea</taxon>
        <taxon>Methanobacteriati</taxon>
        <taxon>Methanobacteriota</taxon>
        <taxon>Stenosarchaea group</taxon>
        <taxon>Halobacteria</taxon>
        <taxon>Halobacteriales</taxon>
        <taxon>Natrialbaceae</taxon>
        <taxon>Natrarchaeobius</taxon>
    </lineage>
</organism>
<dbReference type="EMBL" id="REGA01000001">
    <property type="protein sequence ID" value="RQG97652.1"/>
    <property type="molecule type" value="Genomic_DNA"/>
</dbReference>
<gene>
    <name evidence="1" type="ORF">EA473_00015</name>
</gene>
<dbReference type="InterPro" id="IPR027417">
    <property type="entry name" value="P-loop_NTPase"/>
</dbReference>
<dbReference type="RefSeq" id="WP_124193630.1">
    <property type="nucleotide sequence ID" value="NZ_REGA01000001.1"/>
</dbReference>
<proteinExistence type="predicted"/>
<dbReference type="Proteomes" id="UP000282323">
    <property type="component" value="Unassembled WGS sequence"/>
</dbReference>
<sequence>MSKPTRRELERQLAELQAEQEAATDAPTDLTVDWREAAPDARPTGIHYDAETATLTYDIWSAQRDCLAALASDDHDIVAFLAGYGSGKSILGARWLLAQALTHPGSRFLALGIDFTKARDSTFRILCEQLPGDRTAMRTGAVNGPERSPVVADYNHSEHRLTLTNDTEITLGSADQWSRYAGAEYGAVWLDEPSHYGSDLHDLLEMVGGRLRGVDGPKVQCWTLTGNGYNDAWEILEQRQDRTGDPIGLEIELVRASTLDNPYLDTGTRERYERQYADTAREAQALRGGFAAAQGLVYSEFSRDTHVIPHAEAVDRVDDDWRVYGYDAGWKDPVVLLEVGKTPLDQLVVCDAFYATESHIEDVVDWLAADDRPAGRIYCEHEPAHVDKLRRAGYPAEEATKDLDDGIAEVRKRLEVDGNLSVSGRDKVILVMGGVPDGSYVSRATERETEAATETPAADDESAVGLLVSDQCQHLIREFLGYKEEHVGKAVAQDHALDALRYACMGVAGK</sequence>
<dbReference type="OrthoDB" id="196515at2157"/>
<dbReference type="Gene3D" id="3.40.50.300">
    <property type="entry name" value="P-loop containing nucleotide triphosphate hydrolases"/>
    <property type="match status" value="1"/>
</dbReference>
<comment type="caution">
    <text evidence="1">The sequence shown here is derived from an EMBL/GenBank/DDBJ whole genome shotgun (WGS) entry which is preliminary data.</text>
</comment>
<evidence type="ECO:0000313" key="1">
    <source>
        <dbReference type="EMBL" id="RQG97652.1"/>
    </source>
</evidence>
<dbReference type="Gene3D" id="3.30.420.280">
    <property type="match status" value="1"/>
</dbReference>
<accession>A0A3N6NFC2</accession>